<keyword evidence="4" id="KW-0378">Hydrolase</keyword>
<dbReference type="GO" id="GO:0016020">
    <property type="term" value="C:membrane"/>
    <property type="evidence" value="ECO:0007669"/>
    <property type="project" value="TreeGrafter"/>
</dbReference>
<evidence type="ECO:0000313" key="6">
    <source>
        <dbReference type="Proteomes" id="UP000050795"/>
    </source>
</evidence>
<reference evidence="7 8" key="2">
    <citation type="submission" date="2023-11" db="UniProtKB">
        <authorList>
            <consortium name="WormBaseParasite"/>
        </authorList>
    </citation>
    <scope>IDENTIFICATION</scope>
</reference>
<evidence type="ECO:0000259" key="5">
    <source>
        <dbReference type="Pfam" id="PF00728"/>
    </source>
</evidence>
<dbReference type="InterPro" id="IPR017853">
    <property type="entry name" value="GH"/>
</dbReference>
<evidence type="ECO:0000313" key="8">
    <source>
        <dbReference type="WBParaSite" id="TREG1_129740.2"/>
    </source>
</evidence>
<dbReference type="GO" id="GO:0006689">
    <property type="term" value="P:ganglioside catabolic process"/>
    <property type="evidence" value="ECO:0007669"/>
    <property type="project" value="TreeGrafter"/>
</dbReference>
<dbReference type="PRINTS" id="PR00738">
    <property type="entry name" value="GLHYDRLASE20"/>
</dbReference>
<feature type="domain" description="Glycoside hydrolase family 20 catalytic" evidence="5">
    <location>
        <begin position="3"/>
        <end position="305"/>
    </location>
</feature>
<dbReference type="PANTHER" id="PTHR22600">
    <property type="entry name" value="BETA-HEXOSAMINIDASE"/>
    <property type="match status" value="1"/>
</dbReference>
<dbReference type="Gene3D" id="3.20.20.80">
    <property type="entry name" value="Glycosidases"/>
    <property type="match status" value="1"/>
</dbReference>
<dbReference type="AlphaFoldDB" id="A0AA85IXT2"/>
<dbReference type="GO" id="GO:0005764">
    <property type="term" value="C:lysosome"/>
    <property type="evidence" value="ECO:0007669"/>
    <property type="project" value="TreeGrafter"/>
</dbReference>
<dbReference type="GO" id="GO:0004563">
    <property type="term" value="F:beta-N-acetylhexosaminidase activity"/>
    <property type="evidence" value="ECO:0007669"/>
    <property type="project" value="UniProtKB-EC"/>
</dbReference>
<evidence type="ECO:0000313" key="7">
    <source>
        <dbReference type="WBParaSite" id="TREG1_129740.1"/>
    </source>
</evidence>
<accession>A0AA85IXT2</accession>
<dbReference type="WBParaSite" id="TREG1_129740.1">
    <property type="protein sequence ID" value="TREG1_129740.1"/>
    <property type="gene ID" value="TREG1_129740"/>
</dbReference>
<dbReference type="PANTHER" id="PTHR22600:SF21">
    <property type="entry name" value="BETA-HEXOSAMINIDASE A"/>
    <property type="match status" value="1"/>
</dbReference>
<dbReference type="WBParaSite" id="TREG1_129740.3">
    <property type="protein sequence ID" value="TREG1_129740.3"/>
    <property type="gene ID" value="TREG1_129740"/>
</dbReference>
<evidence type="ECO:0000256" key="3">
    <source>
        <dbReference type="ARBA" id="ARBA00012663"/>
    </source>
</evidence>
<dbReference type="WBParaSite" id="TREG1_129740.2">
    <property type="protein sequence ID" value="TREG1_129740.2"/>
    <property type="gene ID" value="TREG1_129740"/>
</dbReference>
<reference evidence="6" key="1">
    <citation type="submission" date="2022-06" db="EMBL/GenBank/DDBJ databases">
        <authorList>
            <person name="Berger JAMES D."/>
            <person name="Berger JAMES D."/>
        </authorList>
    </citation>
    <scope>NUCLEOTIDE SEQUENCE [LARGE SCALE GENOMIC DNA]</scope>
</reference>
<dbReference type="InterPro" id="IPR025705">
    <property type="entry name" value="Beta_hexosaminidase_sua/sub"/>
</dbReference>
<sequence>MENFLDAMALVKMNVFHWHITDDSSFPYQSSTYPQLSQKGAYHPIKLVYGDGIVGQLLNYARLRGIRVLVEFDTPSHTRSWEKGHPGLRTKCYTEGSPNGETGPFDPTNQTTMGFLTSFFNEITSKFRERFIHLGGGDISFECWQSNPDIVNFMKTKGFGEDYGKLESYYFEELIKAIQSVQQKKGPITPVVWEDTFHNGYRPKDQNPVFQVWDESNRQERVRNITSAGYRVILSSCFLISAKNYVGHWYSYYECDPRDFSGSDDEKQLVIGGEAVLVGDFVDETILFTRSWPDGAVTAERLWSQGDFNITKFIPRLNELRCRMLDFGLNAKPLNEPNNCLQLLNLYLN</sequence>
<dbReference type="GO" id="GO:0005975">
    <property type="term" value="P:carbohydrate metabolic process"/>
    <property type="evidence" value="ECO:0007669"/>
    <property type="project" value="InterPro"/>
</dbReference>
<comment type="catalytic activity">
    <reaction evidence="1">
        <text>Hydrolysis of terminal non-reducing N-acetyl-D-hexosamine residues in N-acetyl-beta-D-hexosaminides.</text>
        <dbReference type="EC" id="3.2.1.52"/>
    </reaction>
</comment>
<dbReference type="InterPro" id="IPR015883">
    <property type="entry name" value="Glyco_hydro_20_cat"/>
</dbReference>
<dbReference type="Pfam" id="PF00728">
    <property type="entry name" value="Glyco_hydro_20"/>
    <property type="match status" value="1"/>
</dbReference>
<dbReference type="SUPFAM" id="SSF51445">
    <property type="entry name" value="(Trans)glycosidases"/>
    <property type="match status" value="1"/>
</dbReference>
<keyword evidence="6" id="KW-1185">Reference proteome</keyword>
<dbReference type="Proteomes" id="UP000050795">
    <property type="component" value="Unassembled WGS sequence"/>
</dbReference>
<comment type="similarity">
    <text evidence="2">Belongs to the glycosyl hydrolase 20 family.</text>
</comment>
<protein>
    <recommendedName>
        <fullName evidence="3">beta-N-acetylhexosaminidase</fullName>
        <ecNumber evidence="3">3.2.1.52</ecNumber>
    </recommendedName>
</protein>
<evidence type="ECO:0000256" key="2">
    <source>
        <dbReference type="ARBA" id="ARBA00006285"/>
    </source>
</evidence>
<organism evidence="6 8">
    <name type="scientific">Trichobilharzia regenti</name>
    <name type="common">Nasal bird schistosome</name>
    <dbReference type="NCBI Taxonomy" id="157069"/>
    <lineage>
        <taxon>Eukaryota</taxon>
        <taxon>Metazoa</taxon>
        <taxon>Spiralia</taxon>
        <taxon>Lophotrochozoa</taxon>
        <taxon>Platyhelminthes</taxon>
        <taxon>Trematoda</taxon>
        <taxon>Digenea</taxon>
        <taxon>Strigeidida</taxon>
        <taxon>Schistosomatoidea</taxon>
        <taxon>Schistosomatidae</taxon>
        <taxon>Trichobilharzia</taxon>
    </lineage>
</organism>
<evidence type="ECO:0000256" key="4">
    <source>
        <dbReference type="ARBA" id="ARBA00022801"/>
    </source>
</evidence>
<dbReference type="EC" id="3.2.1.52" evidence="3"/>
<dbReference type="GO" id="GO:0030203">
    <property type="term" value="P:glycosaminoglycan metabolic process"/>
    <property type="evidence" value="ECO:0007669"/>
    <property type="project" value="TreeGrafter"/>
</dbReference>
<proteinExistence type="inferred from homology"/>
<name>A0AA85IXT2_TRIRE</name>
<evidence type="ECO:0000256" key="1">
    <source>
        <dbReference type="ARBA" id="ARBA00001231"/>
    </source>
</evidence>